<dbReference type="AlphaFoldDB" id="A0A2K1IM14"/>
<dbReference type="PANTHER" id="PTHR10809">
    <property type="entry name" value="VESICLE-ASSOCIATED MEMBRANE PROTEIN-ASSOCIATED PROTEIN"/>
    <property type="match status" value="1"/>
</dbReference>
<dbReference type="Pfam" id="PF00635">
    <property type="entry name" value="Motile_Sperm"/>
    <property type="match status" value="1"/>
</dbReference>
<sequence length="250" mass="28501">MNMDMEAPEKKRSPQAWKLRLPWEQQKQAEIQRSAFIQSQEKARASTSSMSNIARAFMISRRRLRLDPDKKLHFLYEPGKQVSSAIKIKNVSRSHVAFKFQTTAPKSCFMRPPSGVLAPNATILATVVKFLETPERPQEKKTKDKFKIVSLSVQAGVDYTPELFEDQKELVTVERILQVVFIDPHKSSPELDKLQRRLAEAEAAEAVRKKPAADLNPKGTMVVEGLVIDEWKQRRENYLARQQGEGGESL</sequence>
<dbReference type="InterPro" id="IPR016763">
    <property type="entry name" value="VAP"/>
</dbReference>
<dbReference type="EnsemblPlants" id="Pp3c22_2860V3.2">
    <property type="protein sequence ID" value="Pp3c22_2860V3.2"/>
    <property type="gene ID" value="Pp3c22_2860"/>
</dbReference>
<proteinExistence type="inferred from homology"/>
<evidence type="ECO:0000259" key="2">
    <source>
        <dbReference type="PROSITE" id="PS50202"/>
    </source>
</evidence>
<dbReference type="InterPro" id="IPR008962">
    <property type="entry name" value="PapD-like_sf"/>
</dbReference>
<dbReference type="OMA" id="HNTLHYR"/>
<gene>
    <name evidence="4" type="primary">LOC112275306</name>
    <name evidence="3" type="ORF">PHYPA_026633</name>
</gene>
<dbReference type="SUPFAM" id="SSF49354">
    <property type="entry name" value="PapD-like"/>
    <property type="match status" value="1"/>
</dbReference>
<dbReference type="GO" id="GO:0043495">
    <property type="term" value="F:protein-membrane adaptor activity"/>
    <property type="evidence" value="ECO:0000318"/>
    <property type="project" value="GO_Central"/>
</dbReference>
<evidence type="ECO:0000313" key="5">
    <source>
        <dbReference type="Proteomes" id="UP000006727"/>
    </source>
</evidence>
<dbReference type="GO" id="GO:0005886">
    <property type="term" value="C:plasma membrane"/>
    <property type="evidence" value="ECO:0000318"/>
    <property type="project" value="GO_Central"/>
</dbReference>
<organism evidence="3">
    <name type="scientific">Physcomitrium patens</name>
    <name type="common">Spreading-leaved earth moss</name>
    <name type="synonym">Physcomitrella patens</name>
    <dbReference type="NCBI Taxonomy" id="3218"/>
    <lineage>
        <taxon>Eukaryota</taxon>
        <taxon>Viridiplantae</taxon>
        <taxon>Streptophyta</taxon>
        <taxon>Embryophyta</taxon>
        <taxon>Bryophyta</taxon>
        <taxon>Bryophytina</taxon>
        <taxon>Bryopsida</taxon>
        <taxon>Funariidae</taxon>
        <taxon>Funariales</taxon>
        <taxon>Funariaceae</taxon>
        <taxon>Physcomitrium</taxon>
    </lineage>
</organism>
<reference evidence="4" key="3">
    <citation type="submission" date="2020-12" db="UniProtKB">
        <authorList>
            <consortium name="EnsemblPlants"/>
        </authorList>
    </citation>
    <scope>IDENTIFICATION</scope>
</reference>
<dbReference type="GO" id="GO:0005789">
    <property type="term" value="C:endoplasmic reticulum membrane"/>
    <property type="evidence" value="ECO:0000318"/>
    <property type="project" value="GO_Central"/>
</dbReference>
<dbReference type="OrthoDB" id="845153at2759"/>
<name>A0A2K1IM14_PHYPA</name>
<dbReference type="GO" id="GO:0090158">
    <property type="term" value="P:endoplasmic reticulum membrane organization"/>
    <property type="evidence" value="ECO:0000318"/>
    <property type="project" value="GO_Central"/>
</dbReference>
<dbReference type="PANTHER" id="PTHR10809:SF58">
    <property type="entry name" value="VESICLE-ASSOCIATED PROTEIN 4-2"/>
    <property type="match status" value="1"/>
</dbReference>
<dbReference type="RefSeq" id="XP_024361325.1">
    <property type="nucleotide sequence ID" value="XM_024505557.2"/>
</dbReference>
<dbReference type="EnsemblPlants" id="Pp3c22_2860V3.3">
    <property type="protein sequence ID" value="Pp3c22_2860V3.3"/>
    <property type="gene ID" value="Pp3c22_2860"/>
</dbReference>
<dbReference type="InterPro" id="IPR000535">
    <property type="entry name" value="MSP_dom"/>
</dbReference>
<dbReference type="InterPro" id="IPR013783">
    <property type="entry name" value="Ig-like_fold"/>
</dbReference>
<feature type="domain" description="MSP" evidence="2">
    <location>
        <begin position="63"/>
        <end position="182"/>
    </location>
</feature>
<dbReference type="GO" id="GO:0061817">
    <property type="term" value="P:endoplasmic reticulum-plasma membrane tethering"/>
    <property type="evidence" value="ECO:0000318"/>
    <property type="project" value="GO_Central"/>
</dbReference>
<accession>A0A2K1IM14</accession>
<dbReference type="PROSITE" id="PS50202">
    <property type="entry name" value="MSP"/>
    <property type="match status" value="1"/>
</dbReference>
<dbReference type="Gramene" id="Pp3c22_2860V3.1">
    <property type="protein sequence ID" value="Pp3c22_2860V3.1"/>
    <property type="gene ID" value="Pp3c22_2860"/>
</dbReference>
<reference evidence="3 5" key="2">
    <citation type="journal article" date="2018" name="Plant J.">
        <title>The Physcomitrella patens chromosome-scale assembly reveals moss genome structure and evolution.</title>
        <authorList>
            <person name="Lang D."/>
            <person name="Ullrich K.K."/>
            <person name="Murat F."/>
            <person name="Fuchs J."/>
            <person name="Jenkins J."/>
            <person name="Haas F.B."/>
            <person name="Piednoel M."/>
            <person name="Gundlach H."/>
            <person name="Van Bel M."/>
            <person name="Meyberg R."/>
            <person name="Vives C."/>
            <person name="Morata J."/>
            <person name="Symeonidi A."/>
            <person name="Hiss M."/>
            <person name="Muchero W."/>
            <person name="Kamisugi Y."/>
            <person name="Saleh O."/>
            <person name="Blanc G."/>
            <person name="Decker E.L."/>
            <person name="van Gessel N."/>
            <person name="Grimwood J."/>
            <person name="Hayes R.D."/>
            <person name="Graham S.W."/>
            <person name="Gunter L.E."/>
            <person name="McDaniel S.F."/>
            <person name="Hoernstein S.N.W."/>
            <person name="Larsson A."/>
            <person name="Li F.W."/>
            <person name="Perroud P.F."/>
            <person name="Phillips J."/>
            <person name="Ranjan P."/>
            <person name="Rokshar D.S."/>
            <person name="Rothfels C.J."/>
            <person name="Schneider L."/>
            <person name="Shu S."/>
            <person name="Stevenson D.W."/>
            <person name="Thummler F."/>
            <person name="Tillich M."/>
            <person name="Villarreal Aguilar J.C."/>
            <person name="Widiez T."/>
            <person name="Wong G.K."/>
            <person name="Wymore A."/>
            <person name="Zhang Y."/>
            <person name="Zimmer A.D."/>
            <person name="Quatrano R.S."/>
            <person name="Mayer K.F.X."/>
            <person name="Goodstein D."/>
            <person name="Casacuberta J.M."/>
            <person name="Vandepoele K."/>
            <person name="Reski R."/>
            <person name="Cuming A.C."/>
            <person name="Tuskan G.A."/>
            <person name="Maumus F."/>
            <person name="Salse J."/>
            <person name="Schmutz J."/>
            <person name="Rensing S.A."/>
        </authorList>
    </citation>
    <scope>NUCLEOTIDE SEQUENCE [LARGE SCALE GENOMIC DNA]</scope>
    <source>
        <strain evidence="4 5">cv. Gransden 2004</strain>
    </source>
</reference>
<protein>
    <recommendedName>
        <fullName evidence="2">MSP domain-containing protein</fullName>
    </recommendedName>
</protein>
<dbReference type="Gramene" id="Pp3c22_2860V3.3">
    <property type="protein sequence ID" value="Pp3c22_2860V3.3"/>
    <property type="gene ID" value="Pp3c22_2860"/>
</dbReference>
<evidence type="ECO:0000256" key="1">
    <source>
        <dbReference type="ARBA" id="ARBA00008932"/>
    </source>
</evidence>
<evidence type="ECO:0000313" key="3">
    <source>
        <dbReference type="EMBL" id="PNR30317.1"/>
    </source>
</evidence>
<dbReference type="EMBL" id="ABEU02000022">
    <property type="protein sequence ID" value="PNR30317.1"/>
    <property type="molecule type" value="Genomic_DNA"/>
</dbReference>
<dbReference type="EnsemblPlants" id="Pp3c22_2860V3.4">
    <property type="protein sequence ID" value="Pp3c22_2860V3.4"/>
    <property type="gene ID" value="Pp3c22_2860"/>
</dbReference>
<dbReference type="EnsemblPlants" id="Pp3c22_2860V3.1">
    <property type="protein sequence ID" value="Pp3c22_2860V3.1"/>
    <property type="gene ID" value="Pp3c22_2860"/>
</dbReference>
<dbReference type="PaxDb" id="3218-PP1S266_16V6.1"/>
<keyword evidence="5" id="KW-1185">Reference proteome</keyword>
<dbReference type="GeneID" id="112275306"/>
<dbReference type="Gramene" id="Pp3c22_2860V3.2">
    <property type="protein sequence ID" value="Pp3c22_2860V3.2"/>
    <property type="gene ID" value="Pp3c22_2860"/>
</dbReference>
<dbReference type="Gene3D" id="2.60.40.10">
    <property type="entry name" value="Immunoglobulins"/>
    <property type="match status" value="1"/>
</dbReference>
<dbReference type="Gramene" id="Pp3c22_2860V3.4">
    <property type="protein sequence ID" value="Pp3c22_2860V3.4"/>
    <property type="gene ID" value="Pp3c22_2860"/>
</dbReference>
<dbReference type="Proteomes" id="UP000006727">
    <property type="component" value="Chromosome 22"/>
</dbReference>
<dbReference type="STRING" id="3218.A0A2K1IM14"/>
<evidence type="ECO:0000313" key="4">
    <source>
        <dbReference type="EnsemblPlants" id="Pp3c22_2860V3.1"/>
    </source>
</evidence>
<comment type="similarity">
    <text evidence="1">Belongs to the VAMP-associated protein (VAP) (TC 9.B.17) family.</text>
</comment>
<reference evidence="3 5" key="1">
    <citation type="journal article" date="2008" name="Science">
        <title>The Physcomitrella genome reveals evolutionary insights into the conquest of land by plants.</title>
        <authorList>
            <person name="Rensing S."/>
            <person name="Lang D."/>
            <person name="Zimmer A."/>
            <person name="Terry A."/>
            <person name="Salamov A."/>
            <person name="Shapiro H."/>
            <person name="Nishiyama T."/>
            <person name="Perroud P.-F."/>
            <person name="Lindquist E."/>
            <person name="Kamisugi Y."/>
            <person name="Tanahashi T."/>
            <person name="Sakakibara K."/>
            <person name="Fujita T."/>
            <person name="Oishi K."/>
            <person name="Shin-I T."/>
            <person name="Kuroki Y."/>
            <person name="Toyoda A."/>
            <person name="Suzuki Y."/>
            <person name="Hashimoto A."/>
            <person name="Yamaguchi K."/>
            <person name="Sugano A."/>
            <person name="Kohara Y."/>
            <person name="Fujiyama A."/>
            <person name="Anterola A."/>
            <person name="Aoki S."/>
            <person name="Ashton N."/>
            <person name="Barbazuk W.B."/>
            <person name="Barker E."/>
            <person name="Bennetzen J."/>
            <person name="Bezanilla M."/>
            <person name="Blankenship R."/>
            <person name="Cho S.H."/>
            <person name="Dutcher S."/>
            <person name="Estelle M."/>
            <person name="Fawcett J.A."/>
            <person name="Gundlach H."/>
            <person name="Hanada K."/>
            <person name="Heyl A."/>
            <person name="Hicks K.A."/>
            <person name="Hugh J."/>
            <person name="Lohr M."/>
            <person name="Mayer K."/>
            <person name="Melkozernov A."/>
            <person name="Murata T."/>
            <person name="Nelson D."/>
            <person name="Pils B."/>
            <person name="Prigge M."/>
            <person name="Reiss B."/>
            <person name="Renner T."/>
            <person name="Rombauts S."/>
            <person name="Rushton P."/>
            <person name="Sanderfoot A."/>
            <person name="Schween G."/>
            <person name="Shiu S.-H."/>
            <person name="Stueber K."/>
            <person name="Theodoulou F.L."/>
            <person name="Tu H."/>
            <person name="Van de Peer Y."/>
            <person name="Verrier P.J."/>
            <person name="Waters E."/>
            <person name="Wood A."/>
            <person name="Yang L."/>
            <person name="Cove D."/>
            <person name="Cuming A."/>
            <person name="Hasebe M."/>
            <person name="Lucas S."/>
            <person name="Mishler D.B."/>
            <person name="Reski R."/>
            <person name="Grigoriev I."/>
            <person name="Quatrano R.S."/>
            <person name="Boore J.L."/>
        </authorList>
    </citation>
    <scope>NUCLEOTIDE SEQUENCE [LARGE SCALE GENOMIC DNA]</scope>
    <source>
        <strain evidence="4 5">cv. Gransden 2004</strain>
    </source>
</reference>